<feature type="non-terminal residue" evidence="1">
    <location>
        <position position="57"/>
    </location>
</feature>
<organism evidence="1">
    <name type="scientific">marine sediment metagenome</name>
    <dbReference type="NCBI Taxonomy" id="412755"/>
    <lineage>
        <taxon>unclassified sequences</taxon>
        <taxon>metagenomes</taxon>
        <taxon>ecological metagenomes</taxon>
    </lineage>
</organism>
<proteinExistence type="predicted"/>
<reference evidence="1" key="1">
    <citation type="journal article" date="2015" name="Nature">
        <title>Complex archaea that bridge the gap between prokaryotes and eukaryotes.</title>
        <authorList>
            <person name="Spang A."/>
            <person name="Saw J.H."/>
            <person name="Jorgensen S.L."/>
            <person name="Zaremba-Niedzwiedzka K."/>
            <person name="Martijn J."/>
            <person name="Lind A.E."/>
            <person name="van Eijk R."/>
            <person name="Schleper C."/>
            <person name="Guy L."/>
            <person name="Ettema T.J."/>
        </authorList>
    </citation>
    <scope>NUCLEOTIDE SEQUENCE</scope>
</reference>
<comment type="caution">
    <text evidence="1">The sequence shown here is derived from an EMBL/GenBank/DDBJ whole genome shotgun (WGS) entry which is preliminary data.</text>
</comment>
<protein>
    <submittedName>
        <fullName evidence="1">Uncharacterized protein</fullName>
    </submittedName>
</protein>
<gene>
    <name evidence="1" type="ORF">LCGC14_2817860</name>
</gene>
<evidence type="ECO:0000313" key="1">
    <source>
        <dbReference type="EMBL" id="KKK81003.1"/>
    </source>
</evidence>
<name>A0A0F8YHZ5_9ZZZZ</name>
<sequence>MLFDFLRDRETIRGLRKELRELRVELERKDLAQHEFRDWKKGFGVVWKEHVASVAHF</sequence>
<dbReference type="AlphaFoldDB" id="A0A0F8YHZ5"/>
<dbReference type="EMBL" id="LAZR01053321">
    <property type="protein sequence ID" value="KKK81003.1"/>
    <property type="molecule type" value="Genomic_DNA"/>
</dbReference>
<accession>A0A0F8YHZ5</accession>